<dbReference type="RefSeq" id="WP_144562208.1">
    <property type="nucleotide sequence ID" value="NZ_VIVN01000001.1"/>
</dbReference>
<dbReference type="Proteomes" id="UP000319671">
    <property type="component" value="Unassembled WGS sequence"/>
</dbReference>
<evidence type="ECO:0000313" key="4">
    <source>
        <dbReference type="Proteomes" id="UP000319671"/>
    </source>
</evidence>
<name>A0A561DYU1_9BACI</name>
<keyword evidence="1 3" id="KW-0808">Transferase</keyword>
<dbReference type="Pfam" id="PF00583">
    <property type="entry name" value="Acetyltransf_1"/>
    <property type="match status" value="1"/>
</dbReference>
<feature type="domain" description="N-acetyltransferase" evidence="2">
    <location>
        <begin position="6"/>
        <end position="169"/>
    </location>
</feature>
<dbReference type="InterPro" id="IPR000182">
    <property type="entry name" value="GNAT_dom"/>
</dbReference>
<reference evidence="3 4" key="1">
    <citation type="submission" date="2019-06" db="EMBL/GenBank/DDBJ databases">
        <title>Sorghum-associated microbial communities from plants grown in Nebraska, USA.</title>
        <authorList>
            <person name="Schachtman D."/>
        </authorList>
    </citation>
    <scope>NUCLEOTIDE SEQUENCE [LARGE SCALE GENOMIC DNA]</scope>
    <source>
        <strain evidence="3 4">2482</strain>
    </source>
</reference>
<dbReference type="PANTHER" id="PTHR13947:SF37">
    <property type="entry name" value="LD18367P"/>
    <property type="match status" value="1"/>
</dbReference>
<dbReference type="CDD" id="cd04301">
    <property type="entry name" value="NAT_SF"/>
    <property type="match status" value="1"/>
</dbReference>
<evidence type="ECO:0000313" key="3">
    <source>
        <dbReference type="EMBL" id="TWE08535.1"/>
    </source>
</evidence>
<protein>
    <submittedName>
        <fullName evidence="3">Putative N-acetyltransferase YhbS</fullName>
    </submittedName>
</protein>
<dbReference type="SUPFAM" id="SSF55729">
    <property type="entry name" value="Acyl-CoA N-acyltransferases (Nat)"/>
    <property type="match status" value="1"/>
</dbReference>
<dbReference type="PROSITE" id="PS51186">
    <property type="entry name" value="GNAT"/>
    <property type="match status" value="1"/>
</dbReference>
<accession>A0A561DYU1</accession>
<dbReference type="PANTHER" id="PTHR13947">
    <property type="entry name" value="GNAT FAMILY N-ACETYLTRANSFERASE"/>
    <property type="match status" value="1"/>
</dbReference>
<keyword evidence="4" id="KW-1185">Reference proteome</keyword>
<sequence length="170" mass="19919">MAINQITIDELKEEEKEAVRQLLVESYQQYEHAYKSAQVWKEYLTNIIASVDNPNVEKILIAKSDEKILGTLQLFLSSEKAYQRPELRIFSPIIRLLAVHPEARGRGIAQELLKAGLQFARSQGSKELYLHSGDKMQKAIRLYEWFGFKRDQTKEFYNNDNLVKCYRYDL</sequence>
<gene>
    <name evidence="3" type="ORF">FB550_101561</name>
</gene>
<dbReference type="InterPro" id="IPR050769">
    <property type="entry name" value="NAT_camello-type"/>
</dbReference>
<dbReference type="GO" id="GO:0008080">
    <property type="term" value="F:N-acetyltransferase activity"/>
    <property type="evidence" value="ECO:0007669"/>
    <property type="project" value="InterPro"/>
</dbReference>
<dbReference type="Gene3D" id="3.40.630.30">
    <property type="match status" value="1"/>
</dbReference>
<dbReference type="AlphaFoldDB" id="A0A561DYU1"/>
<evidence type="ECO:0000256" key="1">
    <source>
        <dbReference type="ARBA" id="ARBA00022679"/>
    </source>
</evidence>
<dbReference type="InterPro" id="IPR016181">
    <property type="entry name" value="Acyl_CoA_acyltransferase"/>
</dbReference>
<comment type="caution">
    <text evidence="3">The sequence shown here is derived from an EMBL/GenBank/DDBJ whole genome shotgun (WGS) entry which is preliminary data.</text>
</comment>
<dbReference type="EMBL" id="VIVN01000001">
    <property type="protein sequence ID" value="TWE08535.1"/>
    <property type="molecule type" value="Genomic_DNA"/>
</dbReference>
<evidence type="ECO:0000259" key="2">
    <source>
        <dbReference type="PROSITE" id="PS51186"/>
    </source>
</evidence>
<proteinExistence type="predicted"/>
<organism evidence="3 4">
    <name type="scientific">Neobacillus bataviensis</name>
    <dbReference type="NCBI Taxonomy" id="220685"/>
    <lineage>
        <taxon>Bacteria</taxon>
        <taxon>Bacillati</taxon>
        <taxon>Bacillota</taxon>
        <taxon>Bacilli</taxon>
        <taxon>Bacillales</taxon>
        <taxon>Bacillaceae</taxon>
        <taxon>Neobacillus</taxon>
    </lineage>
</organism>